<keyword evidence="2" id="KW-1185">Reference proteome</keyword>
<dbReference type="Proteomes" id="UP000434172">
    <property type="component" value="Unassembled WGS sequence"/>
</dbReference>
<evidence type="ECO:0000313" key="2">
    <source>
        <dbReference type="Proteomes" id="UP000434172"/>
    </source>
</evidence>
<accession>A0A8H3W447</accession>
<name>A0A8H3W447_9PEZI</name>
<comment type="caution">
    <text evidence="1">The sequence shown here is derived from an EMBL/GenBank/DDBJ whole genome shotgun (WGS) entry which is preliminary data.</text>
</comment>
<evidence type="ECO:0000313" key="1">
    <source>
        <dbReference type="EMBL" id="KAF0319085.1"/>
    </source>
</evidence>
<reference evidence="1 2" key="1">
    <citation type="submission" date="2019-12" db="EMBL/GenBank/DDBJ databases">
        <title>A genome sequence resource for the geographically widespread anthracnose pathogen Colletotrichum asianum.</title>
        <authorList>
            <person name="Meng Y."/>
        </authorList>
    </citation>
    <scope>NUCLEOTIDE SEQUENCE [LARGE SCALE GENOMIC DNA]</scope>
    <source>
        <strain evidence="1 2">ICMP 18580</strain>
    </source>
</reference>
<protein>
    <submittedName>
        <fullName evidence="1">Uncharacterized protein</fullName>
    </submittedName>
</protein>
<dbReference type="EMBL" id="WOWK01000100">
    <property type="protein sequence ID" value="KAF0319085.1"/>
    <property type="molecule type" value="Genomic_DNA"/>
</dbReference>
<proteinExistence type="predicted"/>
<organism evidence="1 2">
    <name type="scientific">Colletotrichum asianum</name>
    <dbReference type="NCBI Taxonomy" id="702518"/>
    <lineage>
        <taxon>Eukaryota</taxon>
        <taxon>Fungi</taxon>
        <taxon>Dikarya</taxon>
        <taxon>Ascomycota</taxon>
        <taxon>Pezizomycotina</taxon>
        <taxon>Sordariomycetes</taxon>
        <taxon>Hypocreomycetidae</taxon>
        <taxon>Glomerellales</taxon>
        <taxon>Glomerellaceae</taxon>
        <taxon>Colletotrichum</taxon>
        <taxon>Colletotrichum gloeosporioides species complex</taxon>
    </lineage>
</organism>
<dbReference type="AlphaFoldDB" id="A0A8H3W447"/>
<sequence>LLDIIFYLLLKRIYRDKINLFIKSSINYIIKSKFFITCYKVYNKIFISKNIKSTFYRANILL</sequence>
<feature type="non-terminal residue" evidence="1">
    <location>
        <position position="1"/>
    </location>
</feature>
<gene>
    <name evidence="1" type="ORF">GQ607_013626</name>
</gene>